<dbReference type="GO" id="GO:0005524">
    <property type="term" value="F:ATP binding"/>
    <property type="evidence" value="ECO:0007669"/>
    <property type="project" value="UniProtKB-KW"/>
</dbReference>
<dbReference type="Proteomes" id="UP000006233">
    <property type="component" value="Unassembled WGS sequence"/>
</dbReference>
<dbReference type="AlphaFoldDB" id="C9MZN1"/>
<evidence type="ECO:0000259" key="8">
    <source>
        <dbReference type="PROSITE" id="PS50109"/>
    </source>
</evidence>
<keyword evidence="5" id="KW-0547">Nucleotide-binding</keyword>
<dbReference type="EMBL" id="ACVB02000024">
    <property type="protein sequence ID" value="EEX73858.1"/>
    <property type="molecule type" value="Genomic_DNA"/>
</dbReference>
<dbReference type="Gene3D" id="3.30.450.280">
    <property type="entry name" value="GAF domain"/>
    <property type="match status" value="1"/>
</dbReference>
<sequence length="469" mass="53004">MKMLRTICKQYTELSNKDIEKLEKICEGLPVMSKLLKADVFIDCMTENRDTAIVVAEANPRRGSSYTQSVIGKFAYRKNEPAVLRTLETGHPSRDYKALTQENKSVTQNVVPIRSDEESGEIIAVLIVEEGMNEENINKELSFLNNATDDILMSSVGMLRERKIIDYINDGIIIFNEEGLCIYANSRAKYVYRKIGYKDFFLGEKFDNIVIDDVEFEDVLSGKVNEKSDVNISNMVLSLEYILVKETKDVKNVVLFIKDITEIKIKEKELILKSVAIKEIHHRVKNNLQTIASLLRIQARKTDDKAVKAAFSDSINRILSISVTHELLAQNGLDELEIKEVINKILKNSVRENLEGHLKLKIDVIGDNFEINSDKATTIALIVNELVENCIKHAFKGRSRGHITIKVKSGEMKSRIFISDDGIGMDEKDFEKGSIGLQIVKSLVKEKLYGNLDIKTGSKGTEISFGFEN</sequence>
<dbReference type="EC" id="2.7.13.3" evidence="2"/>
<dbReference type="PANTHER" id="PTHR41523:SF8">
    <property type="entry name" value="ETHYLENE RESPONSE SENSOR PROTEIN"/>
    <property type="match status" value="1"/>
</dbReference>
<proteinExistence type="predicted"/>
<dbReference type="GO" id="GO:0004673">
    <property type="term" value="F:protein histidine kinase activity"/>
    <property type="evidence" value="ECO:0007669"/>
    <property type="project" value="UniProtKB-EC"/>
</dbReference>
<dbReference type="Pfam" id="PF02518">
    <property type="entry name" value="HATPase_c"/>
    <property type="match status" value="1"/>
</dbReference>
<dbReference type="InterPro" id="IPR003594">
    <property type="entry name" value="HATPase_dom"/>
</dbReference>
<dbReference type="InterPro" id="IPR038424">
    <property type="entry name" value="H_kinase_PdtaS_GAF_sf"/>
</dbReference>
<dbReference type="InterPro" id="IPR005467">
    <property type="entry name" value="His_kinase_dom"/>
</dbReference>
<dbReference type="eggNOG" id="COG3920">
    <property type="taxonomic scope" value="Bacteria"/>
</dbReference>
<comment type="caution">
    <text evidence="9">The sequence shown here is derived from an EMBL/GenBank/DDBJ whole genome shotgun (WGS) entry which is preliminary data.</text>
</comment>
<comment type="catalytic activity">
    <reaction evidence="1">
        <text>ATP + protein L-histidine = ADP + protein N-phospho-L-histidine.</text>
        <dbReference type="EC" id="2.7.13.3"/>
    </reaction>
</comment>
<dbReference type="SUPFAM" id="SSF55874">
    <property type="entry name" value="ATPase domain of HSP90 chaperone/DNA topoisomerase II/histidine kinase"/>
    <property type="match status" value="1"/>
</dbReference>
<dbReference type="SMART" id="SM00387">
    <property type="entry name" value="HATPase_c"/>
    <property type="match status" value="1"/>
</dbReference>
<evidence type="ECO:0000313" key="9">
    <source>
        <dbReference type="EMBL" id="EEX73858.1"/>
    </source>
</evidence>
<accession>C9MZN1</accession>
<dbReference type="STRING" id="634994.GCWU000323_02001"/>
<evidence type="ECO:0000256" key="7">
    <source>
        <dbReference type="ARBA" id="ARBA00022840"/>
    </source>
</evidence>
<evidence type="ECO:0000313" key="10">
    <source>
        <dbReference type="Proteomes" id="UP000006233"/>
    </source>
</evidence>
<feature type="domain" description="Histidine kinase" evidence="8">
    <location>
        <begin position="279"/>
        <end position="469"/>
    </location>
</feature>
<dbReference type="InterPro" id="IPR022066">
    <property type="entry name" value="PdtaS_GAF"/>
</dbReference>
<dbReference type="InterPro" id="IPR011495">
    <property type="entry name" value="Sig_transdc_His_kin_sub2_dim/P"/>
</dbReference>
<dbReference type="PANTHER" id="PTHR41523">
    <property type="entry name" value="TWO-COMPONENT SYSTEM SENSOR PROTEIN"/>
    <property type="match status" value="1"/>
</dbReference>
<protein>
    <recommendedName>
        <fullName evidence="2">histidine kinase</fullName>
        <ecNumber evidence="2">2.7.13.3</ecNumber>
    </recommendedName>
</protein>
<evidence type="ECO:0000256" key="5">
    <source>
        <dbReference type="ARBA" id="ARBA00022741"/>
    </source>
</evidence>
<dbReference type="InterPro" id="IPR036890">
    <property type="entry name" value="HATPase_C_sf"/>
</dbReference>
<dbReference type="HOGENOM" id="CLU_045351_1_0_0"/>
<dbReference type="Pfam" id="PF07568">
    <property type="entry name" value="HisKA_2"/>
    <property type="match status" value="1"/>
</dbReference>
<organism evidence="9 10">
    <name type="scientific">Leptotrichia hofstadii F0254</name>
    <dbReference type="NCBI Taxonomy" id="634994"/>
    <lineage>
        <taxon>Bacteria</taxon>
        <taxon>Fusobacteriati</taxon>
        <taxon>Fusobacteriota</taxon>
        <taxon>Fusobacteriia</taxon>
        <taxon>Fusobacteriales</taxon>
        <taxon>Leptotrichiaceae</taxon>
        <taxon>Leptotrichia</taxon>
    </lineage>
</organism>
<dbReference type="PROSITE" id="PS50109">
    <property type="entry name" value="HIS_KIN"/>
    <property type="match status" value="1"/>
</dbReference>
<reference evidence="9 10" key="1">
    <citation type="submission" date="2009-09" db="EMBL/GenBank/DDBJ databases">
        <authorList>
            <person name="Weinstock G."/>
            <person name="Sodergren E."/>
            <person name="Clifton S."/>
            <person name="Fulton L."/>
            <person name="Fulton B."/>
            <person name="Courtney L."/>
            <person name="Fronick C."/>
            <person name="Harrison M."/>
            <person name="Strong C."/>
            <person name="Farmer C."/>
            <person name="Delahaunty K."/>
            <person name="Markovic C."/>
            <person name="Hall O."/>
            <person name="Minx P."/>
            <person name="Tomlinson C."/>
            <person name="Mitreva M."/>
            <person name="Nelson J."/>
            <person name="Hou S."/>
            <person name="Wollam A."/>
            <person name="Pepin K.H."/>
            <person name="Johnson M."/>
            <person name="Bhonagiri V."/>
            <person name="Nash W.E."/>
            <person name="Warren W."/>
            <person name="Chinwalla A."/>
            <person name="Mardis E.R."/>
            <person name="Wilson R.K."/>
        </authorList>
    </citation>
    <scope>NUCLEOTIDE SEQUENCE [LARGE SCALE GENOMIC DNA]</scope>
    <source>
        <strain evidence="9 10">F0254</strain>
    </source>
</reference>
<evidence type="ECO:0000256" key="2">
    <source>
        <dbReference type="ARBA" id="ARBA00012438"/>
    </source>
</evidence>
<keyword evidence="6 9" id="KW-0418">Kinase</keyword>
<dbReference type="Gene3D" id="3.30.450.20">
    <property type="entry name" value="PAS domain"/>
    <property type="match status" value="1"/>
</dbReference>
<keyword evidence="7" id="KW-0067">ATP-binding</keyword>
<evidence type="ECO:0000256" key="6">
    <source>
        <dbReference type="ARBA" id="ARBA00022777"/>
    </source>
</evidence>
<name>C9MZN1_9FUSO</name>
<dbReference type="Pfam" id="PF12282">
    <property type="entry name" value="GAF_PdtaS"/>
    <property type="match status" value="1"/>
</dbReference>
<keyword evidence="4" id="KW-0808">Transferase</keyword>
<gene>
    <name evidence="9" type="ORF">GCWU000323_02001</name>
</gene>
<evidence type="ECO:0000256" key="1">
    <source>
        <dbReference type="ARBA" id="ARBA00000085"/>
    </source>
</evidence>
<evidence type="ECO:0000256" key="4">
    <source>
        <dbReference type="ARBA" id="ARBA00022679"/>
    </source>
</evidence>
<dbReference type="Gene3D" id="3.30.565.10">
    <property type="entry name" value="Histidine kinase-like ATPase, C-terminal domain"/>
    <property type="match status" value="1"/>
</dbReference>
<keyword evidence="3" id="KW-0597">Phosphoprotein</keyword>
<evidence type="ECO:0000256" key="3">
    <source>
        <dbReference type="ARBA" id="ARBA00022553"/>
    </source>
</evidence>